<dbReference type="EMBL" id="LUCH01017961">
    <property type="protein sequence ID" value="KAF5394645.1"/>
    <property type="molecule type" value="Genomic_DNA"/>
</dbReference>
<accession>A0A8J4WLB8</accession>
<organism evidence="7 8">
    <name type="scientific">Paragonimus heterotremus</name>
    <dbReference type="NCBI Taxonomy" id="100268"/>
    <lineage>
        <taxon>Eukaryota</taxon>
        <taxon>Metazoa</taxon>
        <taxon>Spiralia</taxon>
        <taxon>Lophotrochozoa</taxon>
        <taxon>Platyhelminthes</taxon>
        <taxon>Trematoda</taxon>
        <taxon>Digenea</taxon>
        <taxon>Plagiorchiida</taxon>
        <taxon>Troglotremata</taxon>
        <taxon>Troglotrematidae</taxon>
        <taxon>Paragonimus</taxon>
    </lineage>
</organism>
<keyword evidence="2 4" id="KW-0863">Zinc-finger</keyword>
<feature type="domain" description="PHD-type" evidence="6">
    <location>
        <begin position="269"/>
        <end position="335"/>
    </location>
</feature>
<dbReference type="PROSITE" id="PS50016">
    <property type="entry name" value="ZF_PHD_2"/>
    <property type="match status" value="1"/>
</dbReference>
<feature type="region of interest" description="Disordered" evidence="5">
    <location>
        <begin position="70"/>
        <end position="111"/>
    </location>
</feature>
<dbReference type="OrthoDB" id="10262857at2759"/>
<feature type="compositionally biased region" description="Polar residues" evidence="5">
    <location>
        <begin position="101"/>
        <end position="111"/>
    </location>
</feature>
<dbReference type="Proteomes" id="UP000748531">
    <property type="component" value="Unassembled WGS sequence"/>
</dbReference>
<dbReference type="InterPro" id="IPR019787">
    <property type="entry name" value="Znf_PHD-finger"/>
</dbReference>
<comment type="caution">
    <text evidence="7">The sequence shown here is derived from an EMBL/GenBank/DDBJ whole genome shotgun (WGS) entry which is preliminary data.</text>
</comment>
<protein>
    <submittedName>
        <fullName evidence="7">Uro-adherence factor A</fullName>
    </submittedName>
</protein>
<dbReference type="SUPFAM" id="SSF57903">
    <property type="entry name" value="FYVE/PHD zinc finger"/>
    <property type="match status" value="1"/>
</dbReference>
<evidence type="ECO:0000313" key="8">
    <source>
        <dbReference type="Proteomes" id="UP000748531"/>
    </source>
</evidence>
<dbReference type="InterPro" id="IPR013083">
    <property type="entry name" value="Znf_RING/FYVE/PHD"/>
</dbReference>
<reference evidence="7" key="1">
    <citation type="submission" date="2019-05" db="EMBL/GenBank/DDBJ databases">
        <title>Annotation for the trematode Paragonimus heterotremus.</title>
        <authorList>
            <person name="Choi Y.-J."/>
        </authorList>
    </citation>
    <scope>NUCLEOTIDE SEQUENCE</scope>
    <source>
        <strain evidence="7">LC</strain>
    </source>
</reference>
<evidence type="ECO:0000256" key="4">
    <source>
        <dbReference type="PROSITE-ProRule" id="PRU00146"/>
    </source>
</evidence>
<sequence length="402" mass="41804">MSSLPYSYSSTPIMEGWLIKALRLAHSKRPTDQERLRKLYRDACESDVQVSRITVAEALRELKDPIRSEPLESDSVAANPSRIRPAPSFSGSQSSAVSQPRNTVTESSASDLDAAANQSGNLVAVTPTQQASSLGSTAGGKQKRSKVTFFNMFDRVGSTGPVRSNTQSSMTRTEAMTAARDSLVLDLTESPTSGTSLTSVAAGITSSASTPITVALSAPTVVNLSVTESVTLASVTESLPICSSAGALTNAGSSNSDAGACLVASLVADLSCCICGKLTRQPQLEADGKTMNANMLVECVQCGALYHQMCHQPPISSASQPINPQEWRCGKCVFVPMLNSNIVVSASVSSTTSATVAIISDDPPVGNVEVSATSVNANTGARRRKGALLGVFATGGSSTRKF</sequence>
<evidence type="ECO:0000256" key="5">
    <source>
        <dbReference type="SAM" id="MobiDB-lite"/>
    </source>
</evidence>
<dbReference type="AlphaFoldDB" id="A0A8J4WLB8"/>
<dbReference type="PROSITE" id="PS01359">
    <property type="entry name" value="ZF_PHD_1"/>
    <property type="match status" value="1"/>
</dbReference>
<evidence type="ECO:0000256" key="1">
    <source>
        <dbReference type="ARBA" id="ARBA00022723"/>
    </source>
</evidence>
<dbReference type="InterPro" id="IPR011011">
    <property type="entry name" value="Znf_FYVE_PHD"/>
</dbReference>
<dbReference type="SMART" id="SM00249">
    <property type="entry name" value="PHD"/>
    <property type="match status" value="1"/>
</dbReference>
<dbReference type="Pfam" id="PF00628">
    <property type="entry name" value="PHD"/>
    <property type="match status" value="1"/>
</dbReference>
<keyword evidence="8" id="KW-1185">Reference proteome</keyword>
<dbReference type="InterPro" id="IPR019786">
    <property type="entry name" value="Zinc_finger_PHD-type_CS"/>
</dbReference>
<evidence type="ECO:0000256" key="3">
    <source>
        <dbReference type="ARBA" id="ARBA00022833"/>
    </source>
</evidence>
<proteinExistence type="predicted"/>
<evidence type="ECO:0000259" key="6">
    <source>
        <dbReference type="PROSITE" id="PS50016"/>
    </source>
</evidence>
<dbReference type="Gene3D" id="3.30.40.10">
    <property type="entry name" value="Zinc/RING finger domain, C3HC4 (zinc finger)"/>
    <property type="match status" value="1"/>
</dbReference>
<evidence type="ECO:0000256" key="2">
    <source>
        <dbReference type="ARBA" id="ARBA00022771"/>
    </source>
</evidence>
<keyword evidence="3" id="KW-0862">Zinc</keyword>
<keyword evidence="1" id="KW-0479">Metal-binding</keyword>
<name>A0A8J4WLB8_9TREM</name>
<feature type="compositionally biased region" description="Low complexity" evidence="5">
    <location>
        <begin position="85"/>
        <end position="100"/>
    </location>
</feature>
<evidence type="ECO:0000313" key="7">
    <source>
        <dbReference type="EMBL" id="KAF5394645.1"/>
    </source>
</evidence>
<gene>
    <name evidence="7" type="ORF">PHET_10799</name>
</gene>
<dbReference type="InterPro" id="IPR001965">
    <property type="entry name" value="Znf_PHD"/>
</dbReference>
<dbReference type="GO" id="GO:0008270">
    <property type="term" value="F:zinc ion binding"/>
    <property type="evidence" value="ECO:0007669"/>
    <property type="project" value="UniProtKB-KW"/>
</dbReference>